<gene>
    <name evidence="2" type="ORF">GALL_502060</name>
</gene>
<feature type="compositionally biased region" description="Polar residues" evidence="1">
    <location>
        <begin position="1"/>
        <end position="17"/>
    </location>
</feature>
<protein>
    <submittedName>
        <fullName evidence="2">Uncharacterized protein</fullName>
    </submittedName>
</protein>
<evidence type="ECO:0000313" key="2">
    <source>
        <dbReference type="EMBL" id="OIQ68207.1"/>
    </source>
</evidence>
<accession>A0A1J5PK79</accession>
<feature type="region of interest" description="Disordered" evidence="1">
    <location>
        <begin position="1"/>
        <end position="40"/>
    </location>
</feature>
<proteinExistence type="predicted"/>
<organism evidence="2">
    <name type="scientific">mine drainage metagenome</name>
    <dbReference type="NCBI Taxonomy" id="410659"/>
    <lineage>
        <taxon>unclassified sequences</taxon>
        <taxon>metagenomes</taxon>
        <taxon>ecological metagenomes</taxon>
    </lineage>
</organism>
<name>A0A1J5PK79_9ZZZZ</name>
<dbReference type="EMBL" id="MLJW01005448">
    <property type="protein sequence ID" value="OIQ68207.1"/>
    <property type="molecule type" value="Genomic_DNA"/>
</dbReference>
<comment type="caution">
    <text evidence="2">The sequence shown here is derived from an EMBL/GenBank/DDBJ whole genome shotgun (WGS) entry which is preliminary data.</text>
</comment>
<evidence type="ECO:0000256" key="1">
    <source>
        <dbReference type="SAM" id="MobiDB-lite"/>
    </source>
</evidence>
<sequence length="167" mass="17392">MPPNTAAPTGPSTRATTPLSNSPSSLEPEINSPDTEDTRPRIWSGVTICTSVWRTYIDTMSAAPRIASANIDSGIDFDTANSSVAAPNTATDRNMRRPAMRASGQRFSASAISAAPIAGPERSIPNPSGPTFRISLANAGKSAVAPPSNTANRSSEIAPKMILLVQT</sequence>
<reference evidence="2" key="1">
    <citation type="submission" date="2016-10" db="EMBL/GenBank/DDBJ databases">
        <title>Sequence of Gallionella enrichment culture.</title>
        <authorList>
            <person name="Poehlein A."/>
            <person name="Muehling M."/>
            <person name="Daniel R."/>
        </authorList>
    </citation>
    <scope>NUCLEOTIDE SEQUENCE</scope>
</reference>
<feature type="compositionally biased region" description="Low complexity" evidence="1">
    <location>
        <begin position="18"/>
        <end position="33"/>
    </location>
</feature>
<dbReference type="AlphaFoldDB" id="A0A1J5PK79"/>